<evidence type="ECO:0000259" key="3">
    <source>
        <dbReference type="Pfam" id="PF01966"/>
    </source>
</evidence>
<dbReference type="RefSeq" id="WP_045220598.1">
    <property type="nucleotide sequence ID" value="NZ_CATZAZ010000011.1"/>
</dbReference>
<sequence length="705" mass="77677">MRNELLKSVLIVFLFWFIVLTVAALPDLQMLRATAIRLGVIWSGGVLLGTGFWLLRRAVRGAPGSESAEQSIVTATIMSDPQTKSTQSVPLPAALLPAMAHNIGAALSDTRTGQIAQNLMQRYPWWNAYAAKNPLHAAALLDVWRILLSKQDLPAAPVPQDHGGATLVEHTLNVLDGMLELAPAWRYEGVRDTKGKVVVPVADVNRGFHVFDKGDPVLNPMLVLAAVAHDIGKVECYRQVDPKRPERVEEVAPNHGEMGAKMLRGVPSLMNLSIGDRQALILAVSYYHHMSDMPIAGWMGDLPRSLMMLLYEADCLASWREGGRDEEKMRAGSVTQRAAKGDAAQRSQASVQDMMPQEDDDAPAFEHDDLQEDPNATATEEARHLIDRARAAAPAREHKRKDATEVNADVARPYWKHPTGRTPLDFLTEALTRDSAINGRSTQKRLAIWSAPWLYVLDQKMRTVMEPDIGDTSAPRGQMSSFTKELLAQLEAKGWLYNNHEGVRLSHKRALWLCDMGGDNQVAMLVVSDECIPKIILTNAGGIKEAPQIVRPLWGATSAINKRGGSVDDGDISETPEPPATAGEARMHLKEVESEREAPEDSVPAPQESDVFSVLPPGFGAAIVESDEPDDPELALPPRPILDLYRLRQDVMEGKFMPEKHDDGTVLVAADLVWTEYEQPRTIPEGMKLVLNSRTGTKFLRFKLA</sequence>
<dbReference type="Pfam" id="PF01966">
    <property type="entry name" value="HD"/>
    <property type="match status" value="1"/>
</dbReference>
<reference evidence="4" key="1">
    <citation type="submission" date="2023-07" db="EMBL/GenBank/DDBJ databases">
        <authorList>
            <person name="Peeters C."/>
        </authorList>
    </citation>
    <scope>NUCLEOTIDE SEQUENCE</scope>
    <source>
        <strain evidence="4">R-77560</strain>
    </source>
</reference>
<dbReference type="EMBL" id="CATZAZ010000011">
    <property type="protein sequence ID" value="CAJ0804419.1"/>
    <property type="molecule type" value="Genomic_DNA"/>
</dbReference>
<dbReference type="AlphaFoldDB" id="A0AAD2F353"/>
<dbReference type="GeneID" id="34794215"/>
<comment type="caution">
    <text evidence="4">The sequence shown here is derived from an EMBL/GenBank/DDBJ whole genome shotgun (WGS) entry which is preliminary data.</text>
</comment>
<feature type="domain" description="HD" evidence="3">
    <location>
        <begin position="169"/>
        <end position="299"/>
    </location>
</feature>
<name>A0AAD2F353_9RALS</name>
<feature type="compositionally biased region" description="Basic and acidic residues" evidence="1">
    <location>
        <begin position="585"/>
        <end position="599"/>
    </location>
</feature>
<evidence type="ECO:0000313" key="5">
    <source>
        <dbReference type="Proteomes" id="UP001189756"/>
    </source>
</evidence>
<feature type="region of interest" description="Disordered" evidence="1">
    <location>
        <begin position="322"/>
        <end position="369"/>
    </location>
</feature>
<accession>A0AAD2F353</accession>
<keyword evidence="2" id="KW-0472">Membrane</keyword>
<organism evidence="4 5">
    <name type="scientific">Ralstonia thomasii</name>
    <dbReference type="NCBI Taxonomy" id="3058596"/>
    <lineage>
        <taxon>Bacteria</taxon>
        <taxon>Pseudomonadati</taxon>
        <taxon>Pseudomonadota</taxon>
        <taxon>Betaproteobacteria</taxon>
        <taxon>Burkholderiales</taxon>
        <taxon>Burkholderiaceae</taxon>
        <taxon>Ralstonia</taxon>
    </lineage>
</organism>
<feature type="region of interest" description="Disordered" evidence="1">
    <location>
        <begin position="562"/>
        <end position="607"/>
    </location>
</feature>
<dbReference type="InterPro" id="IPR006674">
    <property type="entry name" value="HD_domain"/>
</dbReference>
<dbReference type="SUPFAM" id="SSF109604">
    <property type="entry name" value="HD-domain/PDEase-like"/>
    <property type="match status" value="1"/>
</dbReference>
<gene>
    <name evidence="4" type="ORF">R77560_04070</name>
</gene>
<evidence type="ECO:0000256" key="1">
    <source>
        <dbReference type="SAM" id="MobiDB-lite"/>
    </source>
</evidence>
<protein>
    <recommendedName>
        <fullName evidence="3">HD domain-containing protein</fullName>
    </recommendedName>
</protein>
<evidence type="ECO:0000313" key="4">
    <source>
        <dbReference type="EMBL" id="CAJ0804419.1"/>
    </source>
</evidence>
<keyword evidence="2" id="KW-1133">Transmembrane helix</keyword>
<keyword evidence="2" id="KW-0812">Transmembrane</keyword>
<feature type="transmembrane region" description="Helical" evidence="2">
    <location>
        <begin position="34"/>
        <end position="55"/>
    </location>
</feature>
<dbReference type="Proteomes" id="UP001189756">
    <property type="component" value="Unassembled WGS sequence"/>
</dbReference>
<proteinExistence type="predicted"/>
<evidence type="ECO:0000256" key="2">
    <source>
        <dbReference type="SAM" id="Phobius"/>
    </source>
</evidence>